<dbReference type="Gene3D" id="3.40.50.300">
    <property type="entry name" value="P-loop containing nucleotide triphosphate hydrolases"/>
    <property type="match status" value="1"/>
</dbReference>
<evidence type="ECO:0000313" key="8">
    <source>
        <dbReference type="Proteomes" id="UP000620366"/>
    </source>
</evidence>
<accession>A0A926DEM0</accession>
<keyword evidence="8" id="KW-1185">Reference proteome</keyword>
<dbReference type="GO" id="GO:0016887">
    <property type="term" value="F:ATP hydrolysis activity"/>
    <property type="evidence" value="ECO:0007669"/>
    <property type="project" value="InterPro"/>
</dbReference>
<sequence>MHLLETRDLCVSYGAVSALKGCSLYVDEGELISIVGSNGAGKTTVCKAISGLLDAADGEILFCGEPITAAPSHDRVEMGIIQCPEGRHLFPGMTVMENIQMGAFCRRARAKAAENTQYVFGLFPRLFERKSQYANTLSGGEQQMLAIARALMAMPKLLILDEPSLGLSPINVQLIFEKLEEIRSGGTTVLLVEQNVERALRESTRGYVLENGRIVMSGRGDELLGDEQLKKAYLGI</sequence>
<evidence type="ECO:0000259" key="6">
    <source>
        <dbReference type="PROSITE" id="PS50893"/>
    </source>
</evidence>
<dbReference type="PANTHER" id="PTHR43820">
    <property type="entry name" value="HIGH-AFFINITY BRANCHED-CHAIN AMINO ACID TRANSPORT ATP-BINDING PROTEIN LIVF"/>
    <property type="match status" value="1"/>
</dbReference>
<dbReference type="PROSITE" id="PS00211">
    <property type="entry name" value="ABC_TRANSPORTER_1"/>
    <property type="match status" value="1"/>
</dbReference>
<keyword evidence="2" id="KW-0813">Transport</keyword>
<feature type="domain" description="ABC transporter" evidence="6">
    <location>
        <begin position="4"/>
        <end position="236"/>
    </location>
</feature>
<protein>
    <submittedName>
        <fullName evidence="7">ABC transporter ATP-binding protein</fullName>
    </submittedName>
</protein>
<evidence type="ECO:0000313" key="7">
    <source>
        <dbReference type="EMBL" id="MBC8536394.1"/>
    </source>
</evidence>
<dbReference type="AlphaFoldDB" id="A0A926DEM0"/>
<name>A0A926DEM0_9FIRM</name>
<evidence type="ECO:0000256" key="1">
    <source>
        <dbReference type="ARBA" id="ARBA00005417"/>
    </source>
</evidence>
<proteinExistence type="inferred from homology"/>
<evidence type="ECO:0000256" key="2">
    <source>
        <dbReference type="ARBA" id="ARBA00022448"/>
    </source>
</evidence>
<keyword evidence="3" id="KW-0547">Nucleotide-binding</keyword>
<keyword evidence="5" id="KW-0029">Amino-acid transport</keyword>
<dbReference type="RefSeq" id="WP_249300195.1">
    <property type="nucleotide sequence ID" value="NZ_JACRSP010000002.1"/>
</dbReference>
<organism evidence="7 8">
    <name type="scientific">Feifania hominis</name>
    <dbReference type="NCBI Taxonomy" id="2763660"/>
    <lineage>
        <taxon>Bacteria</taxon>
        <taxon>Bacillati</taxon>
        <taxon>Bacillota</taxon>
        <taxon>Clostridia</taxon>
        <taxon>Eubacteriales</taxon>
        <taxon>Feifaniaceae</taxon>
        <taxon>Feifania</taxon>
    </lineage>
</organism>
<comment type="similarity">
    <text evidence="1">Belongs to the ABC transporter superfamily.</text>
</comment>
<dbReference type="PANTHER" id="PTHR43820:SF4">
    <property type="entry name" value="HIGH-AFFINITY BRANCHED-CHAIN AMINO ACID TRANSPORT ATP-BINDING PROTEIN LIVF"/>
    <property type="match status" value="1"/>
</dbReference>
<dbReference type="GO" id="GO:0005524">
    <property type="term" value="F:ATP binding"/>
    <property type="evidence" value="ECO:0007669"/>
    <property type="project" value="UniProtKB-KW"/>
</dbReference>
<evidence type="ECO:0000256" key="3">
    <source>
        <dbReference type="ARBA" id="ARBA00022741"/>
    </source>
</evidence>
<dbReference type="Pfam" id="PF00005">
    <property type="entry name" value="ABC_tran"/>
    <property type="match status" value="1"/>
</dbReference>
<dbReference type="EMBL" id="JACRSP010000002">
    <property type="protein sequence ID" value="MBC8536394.1"/>
    <property type="molecule type" value="Genomic_DNA"/>
</dbReference>
<dbReference type="InterPro" id="IPR017871">
    <property type="entry name" value="ABC_transporter-like_CS"/>
</dbReference>
<dbReference type="CDD" id="cd03224">
    <property type="entry name" value="ABC_TM1139_LivF_branched"/>
    <property type="match status" value="1"/>
</dbReference>
<dbReference type="InterPro" id="IPR003439">
    <property type="entry name" value="ABC_transporter-like_ATP-bd"/>
</dbReference>
<evidence type="ECO:0000256" key="5">
    <source>
        <dbReference type="ARBA" id="ARBA00022970"/>
    </source>
</evidence>
<dbReference type="InterPro" id="IPR027417">
    <property type="entry name" value="P-loop_NTPase"/>
</dbReference>
<keyword evidence="4 7" id="KW-0067">ATP-binding</keyword>
<dbReference type="GO" id="GO:0015658">
    <property type="term" value="F:branched-chain amino acid transmembrane transporter activity"/>
    <property type="evidence" value="ECO:0007669"/>
    <property type="project" value="TreeGrafter"/>
</dbReference>
<reference evidence="7" key="1">
    <citation type="submission" date="2020-08" db="EMBL/GenBank/DDBJ databases">
        <title>Genome public.</title>
        <authorList>
            <person name="Liu C."/>
            <person name="Sun Q."/>
        </authorList>
    </citation>
    <scope>NUCLEOTIDE SEQUENCE</scope>
    <source>
        <strain evidence="7">BX7</strain>
    </source>
</reference>
<dbReference type="Proteomes" id="UP000620366">
    <property type="component" value="Unassembled WGS sequence"/>
</dbReference>
<dbReference type="PROSITE" id="PS50893">
    <property type="entry name" value="ABC_TRANSPORTER_2"/>
    <property type="match status" value="1"/>
</dbReference>
<comment type="caution">
    <text evidence="7">The sequence shown here is derived from an EMBL/GenBank/DDBJ whole genome shotgun (WGS) entry which is preliminary data.</text>
</comment>
<dbReference type="InterPro" id="IPR003593">
    <property type="entry name" value="AAA+_ATPase"/>
</dbReference>
<gene>
    <name evidence="7" type="ORF">H8695_06765</name>
</gene>
<dbReference type="SMART" id="SM00382">
    <property type="entry name" value="AAA"/>
    <property type="match status" value="1"/>
</dbReference>
<dbReference type="InterPro" id="IPR052156">
    <property type="entry name" value="BCAA_Transport_ATP-bd_LivF"/>
</dbReference>
<dbReference type="GO" id="GO:0015807">
    <property type="term" value="P:L-amino acid transport"/>
    <property type="evidence" value="ECO:0007669"/>
    <property type="project" value="TreeGrafter"/>
</dbReference>
<evidence type="ECO:0000256" key="4">
    <source>
        <dbReference type="ARBA" id="ARBA00022840"/>
    </source>
</evidence>
<dbReference type="SUPFAM" id="SSF52540">
    <property type="entry name" value="P-loop containing nucleoside triphosphate hydrolases"/>
    <property type="match status" value="1"/>
</dbReference>